<dbReference type="InterPro" id="IPR004013">
    <property type="entry name" value="PHP_dom"/>
</dbReference>
<organism evidence="3 4">
    <name type="scientific">Lapillicoccus jejuensis</name>
    <dbReference type="NCBI Taxonomy" id="402171"/>
    <lineage>
        <taxon>Bacteria</taxon>
        <taxon>Bacillati</taxon>
        <taxon>Actinomycetota</taxon>
        <taxon>Actinomycetes</taxon>
        <taxon>Micrococcales</taxon>
        <taxon>Intrasporangiaceae</taxon>
        <taxon>Lapillicoccus</taxon>
    </lineage>
</organism>
<dbReference type="Gene3D" id="1.10.150.650">
    <property type="match status" value="1"/>
</dbReference>
<dbReference type="Pfam" id="PF02811">
    <property type="entry name" value="PHP"/>
    <property type="match status" value="1"/>
</dbReference>
<evidence type="ECO:0000313" key="3">
    <source>
        <dbReference type="EMBL" id="TQJ07340.1"/>
    </source>
</evidence>
<dbReference type="GO" id="GO:0004534">
    <property type="term" value="F:5'-3' RNA exonuclease activity"/>
    <property type="evidence" value="ECO:0007669"/>
    <property type="project" value="TreeGrafter"/>
</dbReference>
<evidence type="ECO:0000313" key="4">
    <source>
        <dbReference type="Proteomes" id="UP000317893"/>
    </source>
</evidence>
<evidence type="ECO:0000256" key="1">
    <source>
        <dbReference type="SAM" id="MobiDB-lite"/>
    </source>
</evidence>
<gene>
    <name evidence="3" type="ORF">FB458_0400</name>
</gene>
<accession>A0A542DW69</accession>
<dbReference type="RefSeq" id="WP_141846294.1">
    <property type="nucleotide sequence ID" value="NZ_BAAAPR010000006.1"/>
</dbReference>
<evidence type="ECO:0000259" key="2">
    <source>
        <dbReference type="SMART" id="SM00481"/>
    </source>
</evidence>
<dbReference type="EMBL" id="VFMN01000001">
    <property type="protein sequence ID" value="TQJ07340.1"/>
    <property type="molecule type" value="Genomic_DNA"/>
</dbReference>
<dbReference type="SUPFAM" id="SSF89550">
    <property type="entry name" value="PHP domain-like"/>
    <property type="match status" value="1"/>
</dbReference>
<name>A0A542DW69_9MICO</name>
<dbReference type="InterPro" id="IPR003141">
    <property type="entry name" value="Pol/His_phosphatase_N"/>
</dbReference>
<dbReference type="PANTHER" id="PTHR42924:SF3">
    <property type="entry name" value="POLYMERASE_HISTIDINOL PHOSPHATASE N-TERMINAL DOMAIN-CONTAINING PROTEIN"/>
    <property type="match status" value="1"/>
</dbReference>
<dbReference type="InterPro" id="IPR052018">
    <property type="entry name" value="PHP_domain"/>
</dbReference>
<dbReference type="AlphaFoldDB" id="A0A542DW69"/>
<dbReference type="InterPro" id="IPR016195">
    <property type="entry name" value="Pol/histidinol_Pase-like"/>
</dbReference>
<feature type="region of interest" description="Disordered" evidence="1">
    <location>
        <begin position="1"/>
        <end position="21"/>
    </location>
</feature>
<dbReference type="Proteomes" id="UP000317893">
    <property type="component" value="Unassembled WGS sequence"/>
</dbReference>
<dbReference type="PANTHER" id="PTHR42924">
    <property type="entry name" value="EXONUCLEASE"/>
    <property type="match status" value="1"/>
</dbReference>
<feature type="domain" description="Polymerase/histidinol phosphatase N-terminal" evidence="2">
    <location>
        <begin position="8"/>
        <end position="73"/>
    </location>
</feature>
<comment type="caution">
    <text evidence="3">The sequence shown here is derived from an EMBL/GenBank/DDBJ whole genome shotgun (WGS) entry which is preliminary data.</text>
</comment>
<dbReference type="SMART" id="SM00481">
    <property type="entry name" value="POLIIIAc"/>
    <property type="match status" value="1"/>
</dbReference>
<feature type="compositionally biased region" description="Basic and acidic residues" evidence="1">
    <location>
        <begin position="1"/>
        <end position="12"/>
    </location>
</feature>
<proteinExistence type="predicted"/>
<dbReference type="GO" id="GO:0035312">
    <property type="term" value="F:5'-3' DNA exonuclease activity"/>
    <property type="evidence" value="ECO:0007669"/>
    <property type="project" value="TreeGrafter"/>
</dbReference>
<protein>
    <recommendedName>
        <fullName evidence="2">Polymerase/histidinol phosphatase N-terminal domain-containing protein</fullName>
    </recommendedName>
</protein>
<dbReference type="OrthoDB" id="9804333at2"/>
<keyword evidence="4" id="KW-1185">Reference proteome</keyword>
<dbReference type="Gene3D" id="3.20.20.140">
    <property type="entry name" value="Metal-dependent hydrolases"/>
    <property type="match status" value="1"/>
</dbReference>
<reference evidence="3 4" key="1">
    <citation type="submission" date="2019-06" db="EMBL/GenBank/DDBJ databases">
        <title>Sequencing the genomes of 1000 actinobacteria strains.</title>
        <authorList>
            <person name="Klenk H.-P."/>
        </authorList>
    </citation>
    <scope>NUCLEOTIDE SEQUENCE [LARGE SCALE GENOMIC DNA]</scope>
    <source>
        <strain evidence="3 4">DSM 18607</strain>
    </source>
</reference>
<sequence length="288" mass="29998">MTAPRPRIDLHAHSTASDGTESPAGLVAAAAAAGLDVVAITDHDTTHGWAEAADAVATTGVALVRGIEISCGRRGTSVHLLGYLTDPAAAGLSAELALSRDSRVGRLRRIVERMAAAGIDLTYDEVLAAVPPGATPGRPHIADALVRKGIVAHRDEAFAEWLANDSPFYVGHHAPDPVDAVRLVVEAGGVAVHAHPFTGKPGRQVPEALVEEMAAAGLGGLEAHHRDHDDDAVRRALALAADLDLLVTGSSDWHGSGKRNLLGENTTRPEVLAEIERRSSGTTPVLRP</sequence>